<keyword evidence="3" id="KW-1185">Reference proteome</keyword>
<evidence type="ECO:0000313" key="3">
    <source>
        <dbReference type="Proteomes" id="UP000620124"/>
    </source>
</evidence>
<dbReference type="OrthoDB" id="3059533at2759"/>
<organism evidence="2 3">
    <name type="scientific">Mycena venus</name>
    <dbReference type="NCBI Taxonomy" id="2733690"/>
    <lineage>
        <taxon>Eukaryota</taxon>
        <taxon>Fungi</taxon>
        <taxon>Dikarya</taxon>
        <taxon>Basidiomycota</taxon>
        <taxon>Agaricomycotina</taxon>
        <taxon>Agaricomycetes</taxon>
        <taxon>Agaricomycetidae</taxon>
        <taxon>Agaricales</taxon>
        <taxon>Marasmiineae</taxon>
        <taxon>Mycenaceae</taxon>
        <taxon>Mycena</taxon>
    </lineage>
</organism>
<gene>
    <name evidence="2" type="ORF">MVEN_00903700</name>
</gene>
<proteinExistence type="predicted"/>
<accession>A0A8H7D4J8</accession>
<dbReference type="Proteomes" id="UP000620124">
    <property type="component" value="Unassembled WGS sequence"/>
</dbReference>
<feature type="region of interest" description="Disordered" evidence="1">
    <location>
        <begin position="1"/>
        <end position="59"/>
    </location>
</feature>
<comment type="caution">
    <text evidence="2">The sequence shown here is derived from an EMBL/GenBank/DDBJ whole genome shotgun (WGS) entry which is preliminary data.</text>
</comment>
<feature type="compositionally biased region" description="Basic residues" evidence="1">
    <location>
        <begin position="1"/>
        <end position="11"/>
    </location>
</feature>
<evidence type="ECO:0000313" key="2">
    <source>
        <dbReference type="EMBL" id="KAF7358528.1"/>
    </source>
</evidence>
<protein>
    <submittedName>
        <fullName evidence="2">Uncharacterized protein</fullName>
    </submittedName>
</protein>
<evidence type="ECO:0000256" key="1">
    <source>
        <dbReference type="SAM" id="MobiDB-lite"/>
    </source>
</evidence>
<name>A0A8H7D4J8_9AGAR</name>
<dbReference type="EMBL" id="JACAZI010000006">
    <property type="protein sequence ID" value="KAF7358528.1"/>
    <property type="molecule type" value="Genomic_DNA"/>
</dbReference>
<dbReference type="AlphaFoldDB" id="A0A8H7D4J8"/>
<sequence>MSVRQRFKSKLKGIFNSRPSSPVNTSSPSQPESVLGSAVNSQGSTTSIPHPSPIASEGPIADNARFTEIPAAAHSVPIVVVTPSASDSLAGHSKKDVVIDNLTLVFDTAEKLAELAQNVPFIAPVAGALSQILKAYKEVKNTDAKRDALLVCITGITDDLCSTILRMEQINHIDLVGRLKRDIETYARLLKEASVFVSEYDELGLIRRSLARNHLGGNFSDLQGRLDSFGARFRANRLVDLAIQQTTVQKKVDKIYDMALEKTDFPCVFLGADVTQQDIKFYICEEMRDNNELKIWASRADDVVDRVARSAWLLVFSSNSLGVNGKMS</sequence>
<feature type="compositionally biased region" description="Polar residues" evidence="1">
    <location>
        <begin position="17"/>
        <end position="49"/>
    </location>
</feature>
<reference evidence="2" key="1">
    <citation type="submission" date="2020-05" db="EMBL/GenBank/DDBJ databases">
        <title>Mycena genomes resolve the evolution of fungal bioluminescence.</title>
        <authorList>
            <person name="Tsai I.J."/>
        </authorList>
    </citation>
    <scope>NUCLEOTIDE SEQUENCE</scope>
    <source>
        <strain evidence="2">CCC161011</strain>
    </source>
</reference>